<proteinExistence type="inferred from homology"/>
<dbReference type="InterPro" id="IPR008278">
    <property type="entry name" value="4-PPantetheinyl_Trfase_dom"/>
</dbReference>
<dbReference type="AlphaFoldDB" id="A0A502G2K5"/>
<dbReference type="OrthoDB" id="9808281at2"/>
<accession>A0A502G2K5</accession>
<dbReference type="GO" id="GO:0008897">
    <property type="term" value="F:holo-[acyl-carrier-protein] synthase activity"/>
    <property type="evidence" value="ECO:0007669"/>
    <property type="project" value="InterPro"/>
</dbReference>
<dbReference type="Gene3D" id="3.90.470.20">
    <property type="entry name" value="4'-phosphopantetheinyl transferase domain"/>
    <property type="match status" value="2"/>
</dbReference>
<dbReference type="PANTHER" id="PTHR12215">
    <property type="entry name" value="PHOSPHOPANTETHEINE TRANSFERASE"/>
    <property type="match status" value="1"/>
</dbReference>
<sequence>MCQLLMATTGDDLPLGRLPDTVLASSGQLAPQRRRQFLTGRALLAGAMFTQYGHRTLPAITLSPSGKPAFTDATLPHFSLSHSADLVVLALCVKGEIGCDVETLRPRPSWPMLAQALFSAEENRWLGEHIEPLTGFWILWSLREAWLKQQGRSVWEMASVAINPRQSSFTAAAASGGPLWSANWQGHAVALALPETTLPPADIISAENWTCYRSTSPRD</sequence>
<dbReference type="RefSeq" id="WP_140475284.1">
    <property type="nucleotide sequence ID" value="NZ_RCZD01000017.1"/>
</dbReference>
<dbReference type="GO" id="GO:0019878">
    <property type="term" value="P:lysine biosynthetic process via aminoadipic acid"/>
    <property type="evidence" value="ECO:0007669"/>
    <property type="project" value="TreeGrafter"/>
</dbReference>
<reference evidence="4 5" key="1">
    <citation type="journal article" date="2019" name="Environ. Microbiol.">
        <title>Species interactions and distinct microbial communities in high Arctic permafrost affected cryosols are associated with the CH4 and CO2 gas fluxes.</title>
        <authorList>
            <person name="Altshuler I."/>
            <person name="Hamel J."/>
            <person name="Turney S."/>
            <person name="Magnuson E."/>
            <person name="Levesque R."/>
            <person name="Greer C."/>
            <person name="Whyte L.G."/>
        </authorList>
    </citation>
    <scope>NUCLEOTIDE SEQUENCE [LARGE SCALE GENOMIC DNA]</scope>
    <source>
        <strain evidence="4 5">E4</strain>
    </source>
</reference>
<gene>
    <name evidence="4" type="ORF">EAH77_22625</name>
</gene>
<evidence type="ECO:0000256" key="2">
    <source>
        <dbReference type="ARBA" id="ARBA00022679"/>
    </source>
</evidence>
<dbReference type="Pfam" id="PF01648">
    <property type="entry name" value="ACPS"/>
    <property type="match status" value="1"/>
</dbReference>
<comment type="caution">
    <text evidence="4">The sequence shown here is derived from an EMBL/GenBank/DDBJ whole genome shotgun (WGS) entry which is preliminary data.</text>
</comment>
<organism evidence="4 5">
    <name type="scientific">Ewingella americana</name>
    <dbReference type="NCBI Taxonomy" id="41202"/>
    <lineage>
        <taxon>Bacteria</taxon>
        <taxon>Pseudomonadati</taxon>
        <taxon>Pseudomonadota</taxon>
        <taxon>Gammaproteobacteria</taxon>
        <taxon>Enterobacterales</taxon>
        <taxon>Yersiniaceae</taxon>
        <taxon>Ewingella</taxon>
    </lineage>
</organism>
<dbReference type="EMBL" id="RCZD01000017">
    <property type="protein sequence ID" value="TPG55781.1"/>
    <property type="molecule type" value="Genomic_DNA"/>
</dbReference>
<evidence type="ECO:0000259" key="3">
    <source>
        <dbReference type="Pfam" id="PF01648"/>
    </source>
</evidence>
<dbReference type="PANTHER" id="PTHR12215:SF10">
    <property type="entry name" value="L-AMINOADIPATE-SEMIALDEHYDE DEHYDROGENASE-PHOSPHOPANTETHEINYL TRANSFERASE"/>
    <property type="match status" value="1"/>
</dbReference>
<dbReference type="Proteomes" id="UP000317663">
    <property type="component" value="Unassembled WGS sequence"/>
</dbReference>
<keyword evidence="2 4" id="KW-0808">Transferase</keyword>
<dbReference type="InterPro" id="IPR050559">
    <property type="entry name" value="P-Pant_transferase_sf"/>
</dbReference>
<dbReference type="GO" id="GO:0000287">
    <property type="term" value="F:magnesium ion binding"/>
    <property type="evidence" value="ECO:0007669"/>
    <property type="project" value="InterPro"/>
</dbReference>
<dbReference type="GO" id="GO:0005829">
    <property type="term" value="C:cytosol"/>
    <property type="evidence" value="ECO:0007669"/>
    <property type="project" value="TreeGrafter"/>
</dbReference>
<evidence type="ECO:0000313" key="4">
    <source>
        <dbReference type="EMBL" id="TPG55781.1"/>
    </source>
</evidence>
<evidence type="ECO:0000313" key="5">
    <source>
        <dbReference type="Proteomes" id="UP000317663"/>
    </source>
</evidence>
<dbReference type="SUPFAM" id="SSF56214">
    <property type="entry name" value="4'-phosphopantetheinyl transferase"/>
    <property type="match status" value="2"/>
</dbReference>
<name>A0A502G2K5_9GAMM</name>
<dbReference type="InterPro" id="IPR037143">
    <property type="entry name" value="4-PPantetheinyl_Trfase_dom_sf"/>
</dbReference>
<comment type="similarity">
    <text evidence="1">Belongs to the P-Pant transferase superfamily. Gsp/Sfp/HetI/AcpT family.</text>
</comment>
<evidence type="ECO:0000256" key="1">
    <source>
        <dbReference type="ARBA" id="ARBA00010990"/>
    </source>
</evidence>
<protein>
    <submittedName>
        <fullName evidence="4">4'-phosphopantetheinyl transferase superfamily protein</fullName>
    </submittedName>
</protein>
<feature type="domain" description="4'-phosphopantetheinyl transferase" evidence="3">
    <location>
        <begin position="97"/>
        <end position="157"/>
    </location>
</feature>
<keyword evidence="5" id="KW-1185">Reference proteome</keyword>